<accession>A0A481YVC6</accession>
<protein>
    <submittedName>
        <fullName evidence="1">Uncharacterized protein</fullName>
    </submittedName>
</protein>
<dbReference type="EMBL" id="MK500339">
    <property type="protein sequence ID" value="QBK86990.1"/>
    <property type="molecule type" value="Genomic_DNA"/>
</dbReference>
<evidence type="ECO:0000313" key="1">
    <source>
        <dbReference type="EMBL" id="QBK86990.1"/>
    </source>
</evidence>
<name>A0A481YVC6_9VIRU</name>
<reference evidence="1" key="1">
    <citation type="journal article" date="2019" name="MBio">
        <title>Virus Genomes from Deep Sea Sediments Expand the Ocean Megavirome and Support Independent Origins of Viral Gigantism.</title>
        <authorList>
            <person name="Backstrom D."/>
            <person name="Yutin N."/>
            <person name="Jorgensen S.L."/>
            <person name="Dharamshi J."/>
            <person name="Homa F."/>
            <person name="Zaremba-Niedwiedzka K."/>
            <person name="Spang A."/>
            <person name="Wolf Y.I."/>
            <person name="Koonin E.V."/>
            <person name="Ettema T.J."/>
        </authorList>
    </citation>
    <scope>NUCLEOTIDE SEQUENCE</scope>
</reference>
<gene>
    <name evidence="1" type="ORF">LCMAC103_03340</name>
</gene>
<proteinExistence type="predicted"/>
<sequence>MIKGGPIATETAARFASLEERVQALEVEAEERVHALEVQELYALLERMRPSTKNPPEGDSLHDPCLSKEDLDQKLDDMVEARNEWLEKKGKLARQAALLRLPSHSRRVRSHYSEPLLRTWMEAASHPDHCPVTPSCAPLHCRHLLVDIGLTRKPSLVWPHKRYRAYLESRETQALQPCFVCLLAQTDRVASMIAYVESRSCSSALIFENRPLCRACESACFHDLDTYDFIPSEKQIFVVLYRPYVRYCD</sequence>
<organism evidence="1">
    <name type="scientific">Marseillevirus LCMAC103</name>
    <dbReference type="NCBI Taxonomy" id="2506604"/>
    <lineage>
        <taxon>Viruses</taxon>
        <taxon>Varidnaviria</taxon>
        <taxon>Bamfordvirae</taxon>
        <taxon>Nucleocytoviricota</taxon>
        <taxon>Megaviricetes</taxon>
        <taxon>Pimascovirales</taxon>
        <taxon>Pimascovirales incertae sedis</taxon>
        <taxon>Marseilleviridae</taxon>
    </lineage>
</organism>